<keyword evidence="2" id="KW-1185">Reference proteome</keyword>
<sequence>MSVARTESLHNPTIDTTFTLYNVLSLLRVIKTFNKEYTVTELVKSYTTGSVVPLYCVSWYHPYFKFQSSMIALVSKGGHIFYLLLLQSLLDYEREHPNVIKTSAIPLSPASVLEVLLSLCDDIRFLSLIAVHYGHLFVRASSIWTEYDVAVWWEDCGITMFLHDMVSLPSTPTLMRLRVDFPDDMPDVLSLDTDIHDLHPPWGYLMCGTVSRRERGVSTQTSSTTCTYPGPEAVSMSHLYVSSHYWCPQSHTDAVAFTLCIDRLVVPSTSIQDLHSFALHGFSRLQQLEASISLVDIISVLPTLSTWTSSARGSALSELCLNMLMGGSPQNDIALAPLHNVFVSFLLGRIDDVYCPFHGKFQVILVYSEEGLYIESGVNTFESLMETMRACDDVVGVISQVEFAMHHEMYVAQISP</sequence>
<protein>
    <submittedName>
        <fullName evidence="1">Uncharacterized protein</fullName>
    </submittedName>
</protein>
<organism evidence="1 2">
    <name type="scientific">Armillaria luteobubalina</name>
    <dbReference type="NCBI Taxonomy" id="153913"/>
    <lineage>
        <taxon>Eukaryota</taxon>
        <taxon>Fungi</taxon>
        <taxon>Dikarya</taxon>
        <taxon>Basidiomycota</taxon>
        <taxon>Agaricomycotina</taxon>
        <taxon>Agaricomycetes</taxon>
        <taxon>Agaricomycetidae</taxon>
        <taxon>Agaricales</taxon>
        <taxon>Marasmiineae</taxon>
        <taxon>Physalacriaceae</taxon>
        <taxon>Armillaria</taxon>
    </lineage>
</organism>
<dbReference type="AlphaFoldDB" id="A0AA39UY09"/>
<gene>
    <name evidence="1" type="ORF">EDD18DRAFT_1101001</name>
</gene>
<name>A0AA39UY09_9AGAR</name>
<proteinExistence type="predicted"/>
<reference evidence="1" key="1">
    <citation type="submission" date="2023-06" db="EMBL/GenBank/DDBJ databases">
        <authorList>
            <consortium name="Lawrence Berkeley National Laboratory"/>
            <person name="Ahrendt S."/>
            <person name="Sahu N."/>
            <person name="Indic B."/>
            <person name="Wong-Bajracharya J."/>
            <person name="Merenyi Z."/>
            <person name="Ke H.-M."/>
            <person name="Monk M."/>
            <person name="Kocsube S."/>
            <person name="Drula E."/>
            <person name="Lipzen A."/>
            <person name="Balint B."/>
            <person name="Henrissat B."/>
            <person name="Andreopoulos B."/>
            <person name="Martin F.M."/>
            <person name="Harder C.B."/>
            <person name="Rigling D."/>
            <person name="Ford K.L."/>
            <person name="Foster G.D."/>
            <person name="Pangilinan J."/>
            <person name="Papanicolaou A."/>
            <person name="Barry K."/>
            <person name="LaButti K."/>
            <person name="Viragh M."/>
            <person name="Koriabine M."/>
            <person name="Yan M."/>
            <person name="Riley R."/>
            <person name="Champramary S."/>
            <person name="Plett K.L."/>
            <person name="Tsai I.J."/>
            <person name="Slot J."/>
            <person name="Sipos G."/>
            <person name="Plett J."/>
            <person name="Nagy L.G."/>
            <person name="Grigoriev I.V."/>
        </authorList>
    </citation>
    <scope>NUCLEOTIDE SEQUENCE</scope>
    <source>
        <strain evidence="1">HWK02</strain>
    </source>
</reference>
<evidence type="ECO:0000313" key="1">
    <source>
        <dbReference type="EMBL" id="KAK0502604.1"/>
    </source>
</evidence>
<dbReference type="EMBL" id="JAUEPU010000005">
    <property type="protein sequence ID" value="KAK0502604.1"/>
    <property type="molecule type" value="Genomic_DNA"/>
</dbReference>
<comment type="caution">
    <text evidence="1">The sequence shown here is derived from an EMBL/GenBank/DDBJ whole genome shotgun (WGS) entry which is preliminary data.</text>
</comment>
<dbReference type="Proteomes" id="UP001175228">
    <property type="component" value="Unassembled WGS sequence"/>
</dbReference>
<evidence type="ECO:0000313" key="2">
    <source>
        <dbReference type="Proteomes" id="UP001175228"/>
    </source>
</evidence>
<accession>A0AA39UY09</accession>